<accession>A0A9L0SMX3</accession>
<organism evidence="1 2">
    <name type="scientific">Equus caballus</name>
    <name type="common">Horse</name>
    <dbReference type="NCBI Taxonomy" id="9796"/>
    <lineage>
        <taxon>Eukaryota</taxon>
        <taxon>Metazoa</taxon>
        <taxon>Chordata</taxon>
        <taxon>Craniata</taxon>
        <taxon>Vertebrata</taxon>
        <taxon>Euteleostomi</taxon>
        <taxon>Mammalia</taxon>
        <taxon>Eutheria</taxon>
        <taxon>Laurasiatheria</taxon>
        <taxon>Perissodactyla</taxon>
        <taxon>Equidae</taxon>
        <taxon>Equus</taxon>
    </lineage>
</organism>
<evidence type="ECO:0000313" key="2">
    <source>
        <dbReference type="Proteomes" id="UP000002281"/>
    </source>
</evidence>
<keyword evidence="2" id="KW-1185">Reference proteome</keyword>
<dbReference type="AlphaFoldDB" id="A0A9L0SMX3"/>
<reference evidence="1 2" key="1">
    <citation type="journal article" date="2009" name="Science">
        <title>Genome sequence, comparative analysis, and population genetics of the domestic horse.</title>
        <authorList>
            <consortium name="Broad Institute Genome Sequencing Platform"/>
            <consortium name="Broad Institute Whole Genome Assembly Team"/>
            <person name="Wade C.M."/>
            <person name="Giulotto E."/>
            <person name="Sigurdsson S."/>
            <person name="Zoli M."/>
            <person name="Gnerre S."/>
            <person name="Imsland F."/>
            <person name="Lear T.L."/>
            <person name="Adelson D.L."/>
            <person name="Bailey E."/>
            <person name="Bellone R.R."/>
            <person name="Bloecker H."/>
            <person name="Distl O."/>
            <person name="Edgar R.C."/>
            <person name="Garber M."/>
            <person name="Leeb T."/>
            <person name="Mauceli E."/>
            <person name="MacLeod J.N."/>
            <person name="Penedo M.C.T."/>
            <person name="Raison J.M."/>
            <person name="Sharpe T."/>
            <person name="Vogel J."/>
            <person name="Andersson L."/>
            <person name="Antczak D.F."/>
            <person name="Biagi T."/>
            <person name="Binns M.M."/>
            <person name="Chowdhary B.P."/>
            <person name="Coleman S.J."/>
            <person name="Della Valle G."/>
            <person name="Fryc S."/>
            <person name="Guerin G."/>
            <person name="Hasegawa T."/>
            <person name="Hill E.W."/>
            <person name="Jurka J."/>
            <person name="Kiialainen A."/>
            <person name="Lindgren G."/>
            <person name="Liu J."/>
            <person name="Magnani E."/>
            <person name="Mickelson J.R."/>
            <person name="Murray J."/>
            <person name="Nergadze S.G."/>
            <person name="Onofrio R."/>
            <person name="Pedroni S."/>
            <person name="Piras M.F."/>
            <person name="Raudsepp T."/>
            <person name="Rocchi M."/>
            <person name="Roeed K.H."/>
            <person name="Ryder O.A."/>
            <person name="Searle S."/>
            <person name="Skow L."/>
            <person name="Swinburne J.E."/>
            <person name="Syvaenen A.C."/>
            <person name="Tozaki T."/>
            <person name="Valberg S.J."/>
            <person name="Vaudin M."/>
            <person name="White J.R."/>
            <person name="Zody M.C."/>
            <person name="Lander E.S."/>
            <person name="Lindblad-Toh K."/>
        </authorList>
    </citation>
    <scope>NUCLEOTIDE SEQUENCE [LARGE SCALE GENOMIC DNA]</scope>
    <source>
        <strain evidence="1 2">Thoroughbred</strain>
    </source>
</reference>
<reference evidence="1" key="3">
    <citation type="submission" date="2025-09" db="UniProtKB">
        <authorList>
            <consortium name="Ensembl"/>
        </authorList>
    </citation>
    <scope>IDENTIFICATION</scope>
    <source>
        <strain evidence="1">Thoroughbred</strain>
    </source>
</reference>
<evidence type="ECO:0000313" key="1">
    <source>
        <dbReference type="Ensembl" id="ENSECAP00000077425.1"/>
    </source>
</evidence>
<sequence>MTRKAQATKAKKDKWDYVKLYKFCASKDIINRVKRQPTEWEKIPASHITDKGLISRLYKELLQLNNKKIK</sequence>
<dbReference type="Ensembl" id="ENSECAT00000082194.1">
    <property type="protein sequence ID" value="ENSECAP00000077425.1"/>
    <property type="gene ID" value="ENSECAG00000054065.1"/>
</dbReference>
<dbReference type="GeneTree" id="ENSGT00970000197082"/>
<proteinExistence type="predicted"/>
<name>A0A9L0SMX3_HORSE</name>
<protein>
    <submittedName>
        <fullName evidence="1">Uncharacterized protein</fullName>
    </submittedName>
</protein>
<dbReference type="Proteomes" id="UP000002281">
    <property type="component" value="Chromosome 12"/>
</dbReference>
<reference evidence="1" key="2">
    <citation type="submission" date="2025-08" db="UniProtKB">
        <authorList>
            <consortium name="Ensembl"/>
        </authorList>
    </citation>
    <scope>IDENTIFICATION</scope>
    <source>
        <strain evidence="1">Thoroughbred</strain>
    </source>
</reference>